<proteinExistence type="predicted"/>
<dbReference type="Proteomes" id="UP000092583">
    <property type="component" value="Unassembled WGS sequence"/>
</dbReference>
<dbReference type="EMBL" id="KI669464">
    <property type="protein sequence ID" value="OCF56820.1"/>
    <property type="molecule type" value="Genomic_DNA"/>
</dbReference>
<name>A0A1B9IN68_9TREE</name>
<evidence type="ECO:0000313" key="3">
    <source>
        <dbReference type="Proteomes" id="UP000092583"/>
    </source>
</evidence>
<keyword evidence="3" id="KW-1185">Reference proteome</keyword>
<reference evidence="2 3" key="1">
    <citation type="submission" date="2013-07" db="EMBL/GenBank/DDBJ databases">
        <title>The Genome Sequence of Kwoniella mangroviensis CBS10435.</title>
        <authorList>
            <consortium name="The Broad Institute Genome Sequencing Platform"/>
            <person name="Cuomo C."/>
            <person name="Litvintseva A."/>
            <person name="Chen Y."/>
            <person name="Heitman J."/>
            <person name="Sun S."/>
            <person name="Springer D."/>
            <person name="Dromer F."/>
            <person name="Young S.K."/>
            <person name="Zeng Q."/>
            <person name="Gargeya S."/>
            <person name="Fitzgerald M."/>
            <person name="Abouelleil A."/>
            <person name="Alvarado L."/>
            <person name="Berlin A.M."/>
            <person name="Chapman S.B."/>
            <person name="Dewar J."/>
            <person name="Goldberg J."/>
            <person name="Griggs A."/>
            <person name="Gujja S."/>
            <person name="Hansen M."/>
            <person name="Howarth C."/>
            <person name="Imamovic A."/>
            <person name="Larimer J."/>
            <person name="McCowan C."/>
            <person name="Murphy C."/>
            <person name="Pearson M."/>
            <person name="Priest M."/>
            <person name="Roberts A."/>
            <person name="Saif S."/>
            <person name="Shea T."/>
            <person name="Sykes S."/>
            <person name="Wortman J."/>
            <person name="Nusbaum C."/>
            <person name="Birren B."/>
        </authorList>
    </citation>
    <scope>NUCLEOTIDE SEQUENCE [LARGE SCALE GENOMIC DNA]</scope>
    <source>
        <strain evidence="2 3">CBS 10435</strain>
    </source>
</reference>
<sequence length="109" mass="12490">MQQTQAESPQTQHLPDRDQPPKSCQFLIINFNINATETQYANCFTPEEMLPELIKLLQESQYNGVSPASISYNTAGVCVVAHFEDEQWERIFGLTPPRHHQVESTLDRD</sequence>
<protein>
    <submittedName>
        <fullName evidence="2">Uncharacterized protein</fullName>
    </submittedName>
</protein>
<feature type="region of interest" description="Disordered" evidence="1">
    <location>
        <begin position="1"/>
        <end position="21"/>
    </location>
</feature>
<dbReference type="OrthoDB" id="10353789at2759"/>
<reference evidence="3" key="2">
    <citation type="submission" date="2013-12" db="EMBL/GenBank/DDBJ databases">
        <title>Evolution of pathogenesis and genome organization in the Tremellales.</title>
        <authorList>
            <person name="Cuomo C."/>
            <person name="Litvintseva A."/>
            <person name="Heitman J."/>
            <person name="Chen Y."/>
            <person name="Sun S."/>
            <person name="Springer D."/>
            <person name="Dromer F."/>
            <person name="Young S."/>
            <person name="Zeng Q."/>
            <person name="Chapman S."/>
            <person name="Gujja S."/>
            <person name="Saif S."/>
            <person name="Birren B."/>
        </authorList>
    </citation>
    <scope>NUCLEOTIDE SEQUENCE [LARGE SCALE GENOMIC DNA]</scope>
    <source>
        <strain evidence="3">CBS 10435</strain>
    </source>
</reference>
<evidence type="ECO:0000256" key="1">
    <source>
        <dbReference type="SAM" id="MobiDB-lite"/>
    </source>
</evidence>
<accession>A0A1B9IN68</accession>
<evidence type="ECO:0000313" key="2">
    <source>
        <dbReference type="EMBL" id="OCF56820.1"/>
    </source>
</evidence>
<feature type="compositionally biased region" description="Polar residues" evidence="1">
    <location>
        <begin position="1"/>
        <end position="13"/>
    </location>
</feature>
<gene>
    <name evidence="2" type="ORF">L486_05675</name>
</gene>
<organism evidence="2 3">
    <name type="scientific">Kwoniella mangroviensis CBS 10435</name>
    <dbReference type="NCBI Taxonomy" id="1331196"/>
    <lineage>
        <taxon>Eukaryota</taxon>
        <taxon>Fungi</taxon>
        <taxon>Dikarya</taxon>
        <taxon>Basidiomycota</taxon>
        <taxon>Agaricomycotina</taxon>
        <taxon>Tremellomycetes</taxon>
        <taxon>Tremellales</taxon>
        <taxon>Cryptococcaceae</taxon>
        <taxon>Kwoniella</taxon>
    </lineage>
</organism>
<dbReference type="AlphaFoldDB" id="A0A1B9IN68"/>